<comment type="caution">
    <text evidence="2">The sequence shown here is derived from an EMBL/GenBank/DDBJ whole genome shotgun (WGS) entry which is preliminary data.</text>
</comment>
<protein>
    <recommendedName>
        <fullName evidence="4">Alpha/beta hydrolase</fullName>
    </recommendedName>
</protein>
<feature type="chain" id="PRO_5045290431" description="Alpha/beta hydrolase" evidence="1">
    <location>
        <begin position="24"/>
        <end position="300"/>
    </location>
</feature>
<dbReference type="InterPro" id="IPR029058">
    <property type="entry name" value="AB_hydrolase_fold"/>
</dbReference>
<dbReference type="NCBIfam" id="NF047580">
    <property type="entry name" value="BPSS1187_fam"/>
    <property type="match status" value="1"/>
</dbReference>
<keyword evidence="1" id="KW-0732">Signal</keyword>
<dbReference type="Proteomes" id="UP001176883">
    <property type="component" value="Unassembled WGS sequence"/>
</dbReference>
<reference evidence="2" key="1">
    <citation type="submission" date="2023-07" db="EMBL/GenBank/DDBJ databases">
        <title>Two novel species in the genus Flavivirga.</title>
        <authorList>
            <person name="Kwon K."/>
        </authorList>
    </citation>
    <scope>NUCLEOTIDE SEQUENCE</scope>
    <source>
        <strain evidence="2">KCTC 52353</strain>
    </source>
</reference>
<evidence type="ECO:0000256" key="1">
    <source>
        <dbReference type="SAM" id="SignalP"/>
    </source>
</evidence>
<evidence type="ECO:0008006" key="4">
    <source>
        <dbReference type="Google" id="ProtNLM"/>
    </source>
</evidence>
<evidence type="ECO:0000313" key="2">
    <source>
        <dbReference type="EMBL" id="MDO5968355.1"/>
    </source>
</evidence>
<gene>
    <name evidence="2" type="ORF">Q4Q35_00910</name>
</gene>
<accession>A0ABT8W5G2</accession>
<feature type="signal peptide" evidence="1">
    <location>
        <begin position="1"/>
        <end position="23"/>
    </location>
</feature>
<organism evidence="2 3">
    <name type="scientific">Flavivirga aquimarina</name>
    <dbReference type="NCBI Taxonomy" id="2027862"/>
    <lineage>
        <taxon>Bacteria</taxon>
        <taxon>Pseudomonadati</taxon>
        <taxon>Bacteroidota</taxon>
        <taxon>Flavobacteriia</taxon>
        <taxon>Flavobacteriales</taxon>
        <taxon>Flavobacteriaceae</taxon>
        <taxon>Flavivirga</taxon>
    </lineage>
</organism>
<dbReference type="InterPro" id="IPR058180">
    <property type="entry name" value="BPSS1187-like"/>
</dbReference>
<name>A0ABT8W5G2_9FLAO</name>
<proteinExistence type="predicted"/>
<evidence type="ECO:0000313" key="3">
    <source>
        <dbReference type="Proteomes" id="UP001176883"/>
    </source>
</evidence>
<keyword evidence="3" id="KW-1185">Reference proteome</keyword>
<dbReference type="EMBL" id="JAUOEK010000020">
    <property type="protein sequence ID" value="MDO5968355.1"/>
    <property type="molecule type" value="Genomic_DNA"/>
</dbReference>
<dbReference type="Gene3D" id="3.40.50.1820">
    <property type="entry name" value="alpha/beta hydrolase"/>
    <property type="match status" value="1"/>
</dbReference>
<dbReference type="RefSeq" id="WP_303276036.1">
    <property type="nucleotide sequence ID" value="NZ_JAUOEK010000020.1"/>
</dbReference>
<dbReference type="SUPFAM" id="SSF53474">
    <property type="entry name" value="alpha/beta-Hydrolases"/>
    <property type="match status" value="1"/>
</dbReference>
<sequence>MKNYFTLPILFILLLFNCSSSKTDVTLQTPQNIVFKIKPSKTDFRIKTADTPHYITYNPSINQGKLLLFLAGTYGVATKGPKNLFKTAIEQGYRVINLQYITNISVSRICSGETLTNNSSCAEEFRQKRIYGDNDFSLILDEPQDAIVNRLTKLLIYLSKNDKKGNWEFYLENGHPKWEQIAVSGQSQGGGMAAYIAKKQRVPRVIVFSGGWDYSTTDRKEIANWYYTSSVTPYNCWYGTYHVKEPTATTIEKTYIAMNIPENHVYGLDLAVPDGKKAHSNGVRNINYKNLWIKMLGKGN</sequence>